<dbReference type="PANTHER" id="PTHR10845:SF267">
    <property type="entry name" value="REGULATOR OF G PROTEIN SIGNALING DOMAIN PROTEIN (AFU_ORTHOLOGUE AFUA_6G06860)"/>
    <property type="match status" value="1"/>
</dbReference>
<feature type="domain" description="RGS" evidence="2">
    <location>
        <begin position="32"/>
        <end position="143"/>
    </location>
</feature>
<gene>
    <name evidence="3" type="ORF">BDV25DRAFT_150105</name>
</gene>
<dbReference type="InterPro" id="IPR044926">
    <property type="entry name" value="RGS_subdomain_2"/>
</dbReference>
<evidence type="ECO:0000256" key="1">
    <source>
        <dbReference type="SAM" id="MobiDB-lite"/>
    </source>
</evidence>
<dbReference type="EMBL" id="ML742044">
    <property type="protein sequence ID" value="KAE8153032.1"/>
    <property type="molecule type" value="Genomic_DNA"/>
</dbReference>
<accession>A0A5N6U393</accession>
<keyword evidence="4" id="KW-1185">Reference proteome</keyword>
<feature type="compositionally biased region" description="Polar residues" evidence="1">
    <location>
        <begin position="186"/>
        <end position="204"/>
    </location>
</feature>
<reference evidence="3 4" key="1">
    <citation type="submission" date="2019-04" db="EMBL/GenBank/DDBJ databases">
        <title>Friends and foes A comparative genomics study of 23 Aspergillus species from section Flavi.</title>
        <authorList>
            <consortium name="DOE Joint Genome Institute"/>
            <person name="Kjaerbolling I."/>
            <person name="Vesth T."/>
            <person name="Frisvad J.C."/>
            <person name="Nybo J.L."/>
            <person name="Theobald S."/>
            <person name="Kildgaard S."/>
            <person name="Isbrandt T."/>
            <person name="Kuo A."/>
            <person name="Sato A."/>
            <person name="Lyhne E.K."/>
            <person name="Kogle M.E."/>
            <person name="Wiebenga A."/>
            <person name="Kun R.S."/>
            <person name="Lubbers R.J."/>
            <person name="Makela M.R."/>
            <person name="Barry K."/>
            <person name="Chovatia M."/>
            <person name="Clum A."/>
            <person name="Daum C."/>
            <person name="Haridas S."/>
            <person name="He G."/>
            <person name="LaButti K."/>
            <person name="Lipzen A."/>
            <person name="Mondo S."/>
            <person name="Riley R."/>
            <person name="Salamov A."/>
            <person name="Simmons B.A."/>
            <person name="Magnuson J.K."/>
            <person name="Henrissat B."/>
            <person name="Mortensen U.H."/>
            <person name="Larsen T.O."/>
            <person name="Devries R.P."/>
            <person name="Grigoriev I.V."/>
            <person name="Machida M."/>
            <person name="Baker S.E."/>
            <person name="Andersen M.R."/>
        </authorList>
    </citation>
    <scope>NUCLEOTIDE SEQUENCE [LARGE SCALE GENOMIC DNA]</scope>
    <source>
        <strain evidence="3 4">IBT 18842</strain>
    </source>
</reference>
<dbReference type="SUPFAM" id="SSF48097">
    <property type="entry name" value="Regulator of G-protein signaling, RGS"/>
    <property type="match status" value="1"/>
</dbReference>
<dbReference type="CDD" id="cd07440">
    <property type="entry name" value="RGS"/>
    <property type="match status" value="1"/>
</dbReference>
<protein>
    <submittedName>
        <fullName evidence="3">RGS domain-containing protein</fullName>
    </submittedName>
</protein>
<evidence type="ECO:0000259" key="2">
    <source>
        <dbReference type="PROSITE" id="PS50132"/>
    </source>
</evidence>
<feature type="region of interest" description="Disordered" evidence="1">
    <location>
        <begin position="186"/>
        <end position="219"/>
    </location>
</feature>
<dbReference type="Proteomes" id="UP000325780">
    <property type="component" value="Unassembled WGS sequence"/>
</dbReference>
<dbReference type="PROSITE" id="PS50132">
    <property type="entry name" value="RGS"/>
    <property type="match status" value="1"/>
</dbReference>
<proteinExistence type="predicted"/>
<dbReference type="PANTHER" id="PTHR10845">
    <property type="entry name" value="REGULATOR OF G PROTEIN SIGNALING"/>
    <property type="match status" value="1"/>
</dbReference>
<evidence type="ECO:0000313" key="3">
    <source>
        <dbReference type="EMBL" id="KAE8153032.1"/>
    </source>
</evidence>
<evidence type="ECO:0000313" key="4">
    <source>
        <dbReference type="Proteomes" id="UP000325780"/>
    </source>
</evidence>
<dbReference type="InterPro" id="IPR016137">
    <property type="entry name" value="RGS"/>
</dbReference>
<dbReference type="SMART" id="SM00315">
    <property type="entry name" value="RGS"/>
    <property type="match status" value="1"/>
</dbReference>
<dbReference type="OrthoDB" id="10266999at2759"/>
<sequence length="278" mass="31967">MRPQAKQFYHLRPKLDEILNDTAPVPYTLGAFVAFLSQNHCLEVLEFILEARRYRKTYDWLEQNDNKDEEQQLRLRRQWDRILETYIETGSSHEINVPDDTRQELLDHGQKSEHIPPPNGLDKAVHHMHELLRESILIPFLRNCSGTSHVQPLSVPCLSGTEPVSPDLRATDDCARQRMKSMRLISSSPADMESSDVSEPSTRPISRATDTPDVYRSSSDEARVISGGHDWDVIPDDTGTKIEHARTTPEAEVPPPVARKKKWRRLQSFAKHFRRTSD</sequence>
<name>A0A5N6U393_ASPAV</name>
<dbReference type="Gene3D" id="1.10.167.10">
    <property type="entry name" value="Regulator of G-protein Signalling 4, domain 2"/>
    <property type="match status" value="1"/>
</dbReference>
<dbReference type="InterPro" id="IPR036305">
    <property type="entry name" value="RGS_sf"/>
</dbReference>
<dbReference type="AlphaFoldDB" id="A0A5N6U393"/>
<dbReference type="Pfam" id="PF00615">
    <property type="entry name" value="RGS"/>
    <property type="match status" value="1"/>
</dbReference>
<organism evidence="3 4">
    <name type="scientific">Aspergillus avenaceus</name>
    <dbReference type="NCBI Taxonomy" id="36643"/>
    <lineage>
        <taxon>Eukaryota</taxon>
        <taxon>Fungi</taxon>
        <taxon>Dikarya</taxon>
        <taxon>Ascomycota</taxon>
        <taxon>Pezizomycotina</taxon>
        <taxon>Eurotiomycetes</taxon>
        <taxon>Eurotiomycetidae</taxon>
        <taxon>Eurotiales</taxon>
        <taxon>Aspergillaceae</taxon>
        <taxon>Aspergillus</taxon>
        <taxon>Aspergillus subgen. Circumdati</taxon>
    </lineage>
</organism>